<accession>A0ABY2DJK0</accession>
<evidence type="ECO:0000256" key="1">
    <source>
        <dbReference type="ARBA" id="ARBA00022801"/>
    </source>
</evidence>
<dbReference type="Pfam" id="PF07228">
    <property type="entry name" value="SpoIIE"/>
    <property type="match status" value="1"/>
</dbReference>
<proteinExistence type="predicted"/>
<evidence type="ECO:0000313" key="4">
    <source>
        <dbReference type="Proteomes" id="UP000295626"/>
    </source>
</evidence>
<reference evidence="3 4" key="1">
    <citation type="submission" date="2019-02" db="EMBL/GenBank/DDBJ databases">
        <title>Draft genome sequences of novel Actinobacteria.</title>
        <authorList>
            <person name="Sahin N."/>
            <person name="Ay H."/>
            <person name="Saygin H."/>
        </authorList>
    </citation>
    <scope>NUCLEOTIDE SEQUENCE [LARGE SCALE GENOMIC DNA]</scope>
    <source>
        <strain evidence="3 4">JCM 30529</strain>
    </source>
</reference>
<dbReference type="SMART" id="SM00331">
    <property type="entry name" value="PP2C_SIG"/>
    <property type="match status" value="1"/>
</dbReference>
<feature type="domain" description="PPM-type phosphatase" evidence="2">
    <location>
        <begin position="336"/>
        <end position="559"/>
    </location>
</feature>
<name>A0ABY2DJK0_9ACTN</name>
<dbReference type="PANTHER" id="PTHR43156:SF2">
    <property type="entry name" value="STAGE II SPORULATION PROTEIN E"/>
    <property type="match status" value="1"/>
</dbReference>
<dbReference type="InterPro" id="IPR029016">
    <property type="entry name" value="GAF-like_dom_sf"/>
</dbReference>
<gene>
    <name evidence="3" type="ORF">E1091_05030</name>
</gene>
<dbReference type="InterPro" id="IPR001932">
    <property type="entry name" value="PPM-type_phosphatase-like_dom"/>
</dbReference>
<dbReference type="PANTHER" id="PTHR43156">
    <property type="entry name" value="STAGE II SPORULATION PROTEIN E-RELATED"/>
    <property type="match status" value="1"/>
</dbReference>
<dbReference type="InterPro" id="IPR052016">
    <property type="entry name" value="Bact_Sigma-Reg"/>
</dbReference>
<dbReference type="Gene3D" id="3.30.450.40">
    <property type="match status" value="1"/>
</dbReference>
<organism evidence="3 4">
    <name type="scientific">Micromonospora fluostatini</name>
    <dbReference type="NCBI Taxonomy" id="1629071"/>
    <lineage>
        <taxon>Bacteria</taxon>
        <taxon>Bacillati</taxon>
        <taxon>Actinomycetota</taxon>
        <taxon>Actinomycetes</taxon>
        <taxon>Micromonosporales</taxon>
        <taxon>Micromonosporaceae</taxon>
        <taxon>Micromonospora</taxon>
    </lineage>
</organism>
<keyword evidence="4" id="KW-1185">Reference proteome</keyword>
<dbReference type="InterPro" id="IPR036457">
    <property type="entry name" value="PPM-type-like_dom_sf"/>
</dbReference>
<evidence type="ECO:0000259" key="2">
    <source>
        <dbReference type="SMART" id="SM00331"/>
    </source>
</evidence>
<dbReference type="Gene3D" id="3.60.40.10">
    <property type="entry name" value="PPM-type phosphatase domain"/>
    <property type="match status" value="1"/>
</dbReference>
<dbReference type="EMBL" id="SMKE01000109">
    <property type="protein sequence ID" value="TDC00362.1"/>
    <property type="molecule type" value="Genomic_DNA"/>
</dbReference>
<dbReference type="SUPFAM" id="SSF55781">
    <property type="entry name" value="GAF domain-like"/>
    <property type="match status" value="1"/>
</dbReference>
<protein>
    <submittedName>
        <fullName evidence="3">Serine/threonine-protein phosphatase</fullName>
    </submittedName>
</protein>
<evidence type="ECO:0000313" key="3">
    <source>
        <dbReference type="EMBL" id="TDC00362.1"/>
    </source>
</evidence>
<sequence>MAAADVRDRDPGDGRIFTSGVERSVWAVDAVTRPALAPLAPDRDDPAAPDWSEVVEHFREGLIVCDADAVVRHLSPVAERLLPEVAVGLPLAAAGPGALAAEASTGEFTHHDRRLRVRRVPLSAGRCCWYVEDVTESVTHADAVLAERARSAFLAVVGEKLGNPLHPDRAAAAVVRLAVPTLAEVAVLVLAPRSGRARWWRALRTEDEVPTVDSGVLAAADLPPAIAEGLDGGEPHAVDWLIEQAVEAGWLPGLPATAACARVVPLPGREAPAGVLLVARRATRWYDEADVDLVRAFAARAGAALTTAMLYRDQAEVADTLQASLVPVEPVETTGVQWGTAYRPAQAGLRIGGDFYGAHRLADGGSVFFLGDVSGKGVEAAVFTGQLRQCLQALHRVESHPARLLRLLNDALLETTLAHGQGRFATIVLGVVRPHRDGSLTLTLAGGGHLPPLVLRASGAVEAVPLRGMLIGVVPDPRVGEVTVRLEPGETCLLYSDGVTEARGGRRGDEQFGTERLLTAVGGCHRMPAPALAERVEQVTCDWLAHGDHDDIAVLALRAVGTNPRPVRHLHAVPAPARGHHDERETTA</sequence>
<keyword evidence="1" id="KW-0378">Hydrolase</keyword>
<dbReference type="Proteomes" id="UP000295626">
    <property type="component" value="Unassembled WGS sequence"/>
</dbReference>
<comment type="caution">
    <text evidence="3">The sequence shown here is derived from an EMBL/GenBank/DDBJ whole genome shotgun (WGS) entry which is preliminary data.</text>
</comment>
<dbReference type="SUPFAM" id="SSF81606">
    <property type="entry name" value="PP2C-like"/>
    <property type="match status" value="1"/>
</dbReference>